<organism evidence="3 4">
    <name type="scientific">Peptoniphilus asaccharolyticus DSM 20463</name>
    <dbReference type="NCBI Taxonomy" id="573058"/>
    <lineage>
        <taxon>Bacteria</taxon>
        <taxon>Bacillati</taxon>
        <taxon>Bacillota</taxon>
        <taxon>Tissierellia</taxon>
        <taxon>Tissierellales</taxon>
        <taxon>Peptoniphilaceae</taxon>
        <taxon>Peptoniphilus</taxon>
    </lineage>
</organism>
<evidence type="ECO:0000259" key="2">
    <source>
        <dbReference type="Pfam" id="PF03432"/>
    </source>
</evidence>
<protein>
    <submittedName>
        <fullName evidence="3">Relaxase/Mobilisation nuclease domain-containing protein</fullName>
    </submittedName>
</protein>
<dbReference type="STRING" id="573058.SAMN00017477_0083"/>
<evidence type="ECO:0000313" key="4">
    <source>
        <dbReference type="Proteomes" id="UP000192368"/>
    </source>
</evidence>
<dbReference type="Pfam" id="PF03432">
    <property type="entry name" value="Relaxase"/>
    <property type="match status" value="1"/>
</dbReference>
<evidence type="ECO:0000256" key="1">
    <source>
        <dbReference type="SAM" id="Coils"/>
    </source>
</evidence>
<dbReference type="EMBL" id="FWWR01000008">
    <property type="protein sequence ID" value="SMB78681.1"/>
    <property type="molecule type" value="Genomic_DNA"/>
</dbReference>
<keyword evidence="4" id="KW-1185">Reference proteome</keyword>
<sequence>MAYCKRITIKTDLKNRIKYASNPEKTDEKIFVSNYKCDDNFEIAYSMMKATKKIFNKDNDEKILGYHVMQSFKKNEISPIEAHDIGMETMKKYLEDKFEFVLATHLDKEHIHNHIIINSVSFIDGKKLNADNKNLQKLRDCSDKICKEHDKSIIVPNEKNRSLNYKEWIAKKENYSLKDLIKIDIDDSILDSKSYEDFIKIMSDKGYKLKYGNVKYNTFKHKDFQKSVRGFRLGDEYTEDEIKKRIKEKNLETEIEIREKNNFKFESFVNNSSKKELLKNLIDTIILQAEDVEDFKNMLEENNFYDITLDKEYLKVRHKDFKNIFKLSSLGEEYKLKNIDEKIKNNFIKRATFDDIKRKFFVEKNVKSDSKISKEDHIKKEKNESDNFDFYDLKNKFLKLKNDHNIEKNLFKEKDFTKQLYYENYKYVKGGVEYYAAYNKRLDKYIDTLKRFKINGNYDYLFKLTMRYKSRLESYKNDISKAEILIENYMSKGDLEQANSLINSYENLKTEYEKIEKDYKDLKEVNGFIYYKNKEKFELEKDNSDHQR</sequence>
<dbReference type="InterPro" id="IPR005094">
    <property type="entry name" value="Endonuclease_MobA/VirD2"/>
</dbReference>
<dbReference type="RefSeq" id="WP_084229781.1">
    <property type="nucleotide sequence ID" value="NZ_FWWR01000008.1"/>
</dbReference>
<dbReference type="AlphaFoldDB" id="A0A1W1UCY5"/>
<reference evidence="4" key="1">
    <citation type="submission" date="2017-04" db="EMBL/GenBank/DDBJ databases">
        <authorList>
            <person name="Varghese N."/>
            <person name="Submissions S."/>
        </authorList>
    </citation>
    <scope>NUCLEOTIDE SEQUENCE [LARGE SCALE GENOMIC DNA]</scope>
    <source>
        <strain evidence="4">DSM 20463</strain>
    </source>
</reference>
<dbReference type="Proteomes" id="UP000192368">
    <property type="component" value="Unassembled WGS sequence"/>
</dbReference>
<evidence type="ECO:0000313" key="3">
    <source>
        <dbReference type="EMBL" id="SMB78681.1"/>
    </source>
</evidence>
<name>A0A1W1UCY5_PEPAS</name>
<feature type="domain" description="MobA/VirD2-like nuclease" evidence="2">
    <location>
        <begin position="19"/>
        <end position="150"/>
    </location>
</feature>
<keyword evidence="1" id="KW-0175">Coiled coil</keyword>
<gene>
    <name evidence="3" type="ORF">SAMN00017477_0083</name>
</gene>
<accession>A0A1W1UCY5</accession>
<proteinExistence type="predicted"/>
<dbReference type="OrthoDB" id="9762440at2"/>
<feature type="coiled-coil region" evidence="1">
    <location>
        <begin position="472"/>
        <end position="525"/>
    </location>
</feature>